<dbReference type="AlphaFoldDB" id="A0A3A8AFX4"/>
<name>A0A3A8AFX4_9HYPH</name>
<organism evidence="1 2">
    <name type="scientific">Oceaniradius stylonematis</name>
    <dbReference type="NCBI Taxonomy" id="2184161"/>
    <lineage>
        <taxon>Bacteria</taxon>
        <taxon>Pseudomonadati</taxon>
        <taxon>Pseudomonadota</taxon>
        <taxon>Alphaproteobacteria</taxon>
        <taxon>Hyphomicrobiales</taxon>
        <taxon>Ahrensiaceae</taxon>
        <taxon>Oceaniradius</taxon>
    </lineage>
</organism>
<evidence type="ECO:0000313" key="2">
    <source>
        <dbReference type="Proteomes" id="UP000246132"/>
    </source>
</evidence>
<evidence type="ECO:0000313" key="1">
    <source>
        <dbReference type="EMBL" id="RKF07979.1"/>
    </source>
</evidence>
<dbReference type="OrthoDB" id="9807923at2"/>
<dbReference type="Proteomes" id="UP000246132">
    <property type="component" value="Unassembled WGS sequence"/>
</dbReference>
<comment type="caution">
    <text evidence="1">The sequence shown here is derived from an EMBL/GenBank/DDBJ whole genome shotgun (WGS) entry which is preliminary data.</text>
</comment>
<accession>A0A3A8AFX4</accession>
<dbReference type="SUPFAM" id="SSF55961">
    <property type="entry name" value="Bet v1-like"/>
    <property type="match status" value="1"/>
</dbReference>
<dbReference type="CDD" id="cd07818">
    <property type="entry name" value="SRPBCC_1"/>
    <property type="match status" value="1"/>
</dbReference>
<sequence length="169" mass="17665">MTLLQILAASGAAVAVLAASTLLLPRQVHVERQALIDADARAVLALAASGEGYQRFNPYRSTDPDLSITLFGPASGVGSGFHFAGKDGKGSQTVAAITGDAVHYQIDLGPMGKPLQTIRAEPKDGGAHVTWSMQADMGFNPIGRVMGLFMDRMVGPTFERGLANLQTAA</sequence>
<protein>
    <submittedName>
        <fullName evidence="1">Polyketide cyclase</fullName>
    </submittedName>
</protein>
<dbReference type="InterPro" id="IPR019587">
    <property type="entry name" value="Polyketide_cyclase/dehydratase"/>
</dbReference>
<reference evidence="1 2" key="1">
    <citation type="journal article" date="2018" name="Int. J. Syst. Bacteriol.">
        <title>Oceaniradius stylonemae gen. nov., sp. nov., isolated from a red alga, Stylonema cornu-cervi.</title>
        <authorList>
            <person name="Jeong S."/>
        </authorList>
    </citation>
    <scope>NUCLEOTIDE SEQUENCE [LARGE SCALE GENOMIC DNA]</scope>
    <source>
        <strain evidence="1 2">StC1</strain>
    </source>
</reference>
<dbReference type="EMBL" id="QFWV02000004">
    <property type="protein sequence ID" value="RKF07979.1"/>
    <property type="molecule type" value="Genomic_DNA"/>
</dbReference>
<gene>
    <name evidence="1" type="ORF">DEM25_008715</name>
</gene>
<proteinExistence type="predicted"/>
<keyword evidence="2" id="KW-1185">Reference proteome</keyword>
<dbReference type="Gene3D" id="3.30.530.20">
    <property type="match status" value="1"/>
</dbReference>
<dbReference type="InterPro" id="IPR023393">
    <property type="entry name" value="START-like_dom_sf"/>
</dbReference>
<dbReference type="RefSeq" id="WP_109768589.1">
    <property type="nucleotide sequence ID" value="NZ_OZ252232.1"/>
</dbReference>
<dbReference type="Pfam" id="PF10604">
    <property type="entry name" value="Polyketide_cyc2"/>
    <property type="match status" value="1"/>
</dbReference>